<evidence type="ECO:0008006" key="3">
    <source>
        <dbReference type="Google" id="ProtNLM"/>
    </source>
</evidence>
<dbReference type="AlphaFoldDB" id="A0A7U2NHI2"/>
<evidence type="ECO:0000313" key="2">
    <source>
        <dbReference type="Proteomes" id="UP000596329"/>
    </source>
</evidence>
<protein>
    <recommendedName>
        <fullName evidence="3">LysM domain-containing protein</fullName>
    </recommendedName>
</protein>
<accession>A0A7U2NHI2</accession>
<sequence length="98" mass="10980">MNDYKVYENQTLYDVCAHVYGHIDAIMEISMINGISPTDVLVTGQTIKLIDIKPNTLVKKALENRNIIPACELTNLQKQQLETTGIGIMIIENTFKVA</sequence>
<dbReference type="EMBL" id="CP059075">
    <property type="protein sequence ID" value="QRE05281.1"/>
    <property type="molecule type" value="Genomic_DNA"/>
</dbReference>
<proteinExistence type="predicted"/>
<dbReference type="Proteomes" id="UP000596329">
    <property type="component" value="Chromosome"/>
</dbReference>
<gene>
    <name evidence="1" type="ORF">H0H26_06765</name>
</gene>
<reference evidence="1 2" key="1">
    <citation type="submission" date="2020-07" db="EMBL/GenBank/DDBJ databases">
        <title>Genomic characterization of Flavobacterium psychrophilum strains.</title>
        <authorList>
            <person name="Castillo D."/>
            <person name="Jorgensen J."/>
            <person name="Middelboe M."/>
        </authorList>
    </citation>
    <scope>NUCLEOTIDE SEQUENCE [LARGE SCALE GENOMIC DNA]</scope>
    <source>
        <strain evidence="1 2">FPS-R7</strain>
    </source>
</reference>
<organism evidence="1 2">
    <name type="scientific">Flavobacterium psychrophilum</name>
    <dbReference type="NCBI Taxonomy" id="96345"/>
    <lineage>
        <taxon>Bacteria</taxon>
        <taxon>Pseudomonadati</taxon>
        <taxon>Bacteroidota</taxon>
        <taxon>Flavobacteriia</taxon>
        <taxon>Flavobacteriales</taxon>
        <taxon>Flavobacteriaceae</taxon>
        <taxon>Flavobacterium</taxon>
    </lineage>
</organism>
<dbReference type="RefSeq" id="WP_071957475.1">
    <property type="nucleotide sequence ID" value="NZ_BJSX01000097.1"/>
</dbReference>
<name>A0A7U2NHI2_FLAPS</name>
<evidence type="ECO:0000313" key="1">
    <source>
        <dbReference type="EMBL" id="QRE05281.1"/>
    </source>
</evidence>